<feature type="region of interest" description="Disordered" evidence="9">
    <location>
        <begin position="57"/>
        <end position="115"/>
    </location>
</feature>
<comment type="similarity">
    <text evidence="3 8">Belongs to the CGR1 family.</text>
</comment>
<name>K0KLQ1_WICCF</name>
<evidence type="ECO:0000256" key="5">
    <source>
        <dbReference type="ARBA" id="ARBA00022552"/>
    </source>
</evidence>
<dbReference type="eggNOG" id="ENOG502S7VB">
    <property type="taxonomic scope" value="Eukaryota"/>
</dbReference>
<dbReference type="STRING" id="1206466.K0KLQ1"/>
<evidence type="ECO:0000256" key="3">
    <source>
        <dbReference type="ARBA" id="ARBA00007869"/>
    </source>
</evidence>
<accession>K0KLQ1</accession>
<evidence type="ECO:0000313" key="11">
    <source>
        <dbReference type="Proteomes" id="UP000009328"/>
    </source>
</evidence>
<keyword evidence="6" id="KW-0175">Coiled coil</keyword>
<evidence type="ECO:0000256" key="8">
    <source>
        <dbReference type="RuleBase" id="RU363084"/>
    </source>
</evidence>
<evidence type="ECO:0000256" key="9">
    <source>
        <dbReference type="SAM" id="MobiDB-lite"/>
    </source>
</evidence>
<keyword evidence="11" id="KW-1185">Reference proteome</keyword>
<comment type="subcellular location">
    <subcellularLocation>
        <location evidence="2 8">Nucleus</location>
        <location evidence="2 8">Nucleolus</location>
    </subcellularLocation>
</comment>
<dbReference type="InParanoid" id="K0KLQ1"/>
<reference evidence="10 11" key="1">
    <citation type="journal article" date="2012" name="Eukaryot. Cell">
        <title>Draft genome sequence of Wickerhamomyces ciferrii NRRL Y-1031 F-60-10.</title>
        <authorList>
            <person name="Schneider J."/>
            <person name="Andrea H."/>
            <person name="Blom J."/>
            <person name="Jaenicke S."/>
            <person name="Ruckert C."/>
            <person name="Schorsch C."/>
            <person name="Szczepanowski R."/>
            <person name="Farwick M."/>
            <person name="Goesmann A."/>
            <person name="Puhler A."/>
            <person name="Schaffer S."/>
            <person name="Tauch A."/>
            <person name="Kohler T."/>
            <person name="Brinkrolf K."/>
        </authorList>
    </citation>
    <scope>NUCLEOTIDE SEQUENCE [LARGE SCALE GENOMIC DNA]</scope>
    <source>
        <strain evidence="11">ATCC 14091 / BCRC 22168 / CBS 111 / JCM 3599 / NBRC 0793 / NRRL Y-1031 F-60-10</strain>
    </source>
</reference>
<evidence type="ECO:0000256" key="6">
    <source>
        <dbReference type="ARBA" id="ARBA00023054"/>
    </source>
</evidence>
<sequence>MSEEEEVKHLDQGARVNGKNWKIGKDAFRVKSIGVKSTWAKKQEQRQKDEQIKAKLKELKQEKDEEKRQKIQAIKDKKAKKEEKERYQKLAEKMHAKKVERMRKREKRNKLLKDR</sequence>
<comment type="function">
    <text evidence="1 8">Involved in nucleolar integrity and required for processing of the pre-rRNA for the 60S ribosome subunit.</text>
</comment>
<keyword evidence="7 8" id="KW-0539">Nucleus</keyword>
<keyword evidence="4 8" id="KW-0690">Ribosome biogenesis</keyword>
<feature type="compositionally biased region" description="Basic and acidic residues" evidence="9">
    <location>
        <begin position="57"/>
        <end position="99"/>
    </location>
</feature>
<evidence type="ECO:0000256" key="1">
    <source>
        <dbReference type="ARBA" id="ARBA00004090"/>
    </source>
</evidence>
<dbReference type="AlphaFoldDB" id="K0KLQ1"/>
<dbReference type="HOGENOM" id="CLU_125051_0_1_1"/>
<dbReference type="GO" id="GO:0005730">
    <property type="term" value="C:nucleolus"/>
    <property type="evidence" value="ECO:0007669"/>
    <property type="project" value="UniProtKB-SubCell"/>
</dbReference>
<dbReference type="Pfam" id="PF03879">
    <property type="entry name" value="Cgr1"/>
    <property type="match status" value="1"/>
</dbReference>
<evidence type="ECO:0000256" key="2">
    <source>
        <dbReference type="ARBA" id="ARBA00004604"/>
    </source>
</evidence>
<comment type="caution">
    <text evidence="10">The sequence shown here is derived from an EMBL/GenBank/DDBJ whole genome shotgun (WGS) entry which is preliminary data.</text>
</comment>
<dbReference type="GO" id="GO:0006364">
    <property type="term" value="P:rRNA processing"/>
    <property type="evidence" value="ECO:0007669"/>
    <property type="project" value="UniProtKB-UniRule"/>
</dbReference>
<evidence type="ECO:0000256" key="7">
    <source>
        <dbReference type="ARBA" id="ARBA00023242"/>
    </source>
</evidence>
<dbReference type="InterPro" id="IPR005579">
    <property type="entry name" value="Cgr1-like"/>
</dbReference>
<proteinExistence type="inferred from homology"/>
<keyword evidence="5 8" id="KW-0698">rRNA processing</keyword>
<dbReference type="Proteomes" id="UP000009328">
    <property type="component" value="Unassembled WGS sequence"/>
</dbReference>
<protein>
    <recommendedName>
        <fullName evidence="8">rRNA-processing protein</fullName>
    </recommendedName>
</protein>
<evidence type="ECO:0000313" key="10">
    <source>
        <dbReference type="EMBL" id="CCH43147.1"/>
    </source>
</evidence>
<dbReference type="EMBL" id="CAIF01000068">
    <property type="protein sequence ID" value="CCH43147.1"/>
    <property type="molecule type" value="Genomic_DNA"/>
</dbReference>
<gene>
    <name evidence="10" type="ORF">BN7_2694</name>
</gene>
<evidence type="ECO:0000256" key="4">
    <source>
        <dbReference type="ARBA" id="ARBA00022517"/>
    </source>
</evidence>
<organism evidence="10 11">
    <name type="scientific">Wickerhamomyces ciferrii (strain ATCC 14091 / BCRC 22168 / CBS 111 / JCM 3599 / NBRC 0793 / NRRL Y-1031 F-60-10)</name>
    <name type="common">Yeast</name>
    <name type="synonym">Pichia ciferrii</name>
    <dbReference type="NCBI Taxonomy" id="1206466"/>
    <lineage>
        <taxon>Eukaryota</taxon>
        <taxon>Fungi</taxon>
        <taxon>Dikarya</taxon>
        <taxon>Ascomycota</taxon>
        <taxon>Saccharomycotina</taxon>
        <taxon>Saccharomycetes</taxon>
        <taxon>Phaffomycetales</taxon>
        <taxon>Wickerhamomycetaceae</taxon>
        <taxon>Wickerhamomyces</taxon>
    </lineage>
</organism>